<sequence length="390" mass="44248">MIDFGKLVMAGQAAPMAIWLRDRGTERPTMLAELFAAAEDWRHSGKRLDLGRALAQVDPSLVDPLTGLPRGSPFGLYRELLGIHFFQDIIDQLRPLSETQGAIALASMLGLEPWYVFATVYPRRVRREEQDPTELDVPEEVIQWIGNWALGLQMIDVAGQAVLPEYIGRPVTAEPMVWPALLALRERIPHPLLIDEPERTDFIAAVEQWDRRIDERMFLIERASLAWVERYGEPPRSFARLRSGRPWRPWHYPDTFDPADGVLPQLLRAAVALVKGWGDQTPTLFSSAKVLEIWESSRAALGPLVESAYARTVARVLDIEWALRPSRTSQSVSDDLVWRLVLLEAILRESAGAVRALVAEPLEWIAEYRDVMEQFVEWTARFLRIGTQSG</sequence>
<organism evidence="1 2">
    <name type="scientific">Thermomicrobium roseum (strain ATCC 27502 / DSM 5159 / P-2)</name>
    <dbReference type="NCBI Taxonomy" id="309801"/>
    <lineage>
        <taxon>Bacteria</taxon>
        <taxon>Pseudomonadati</taxon>
        <taxon>Thermomicrobiota</taxon>
        <taxon>Thermomicrobia</taxon>
        <taxon>Thermomicrobiales</taxon>
        <taxon>Thermomicrobiaceae</taxon>
        <taxon>Thermomicrobium</taxon>
    </lineage>
</organism>
<keyword evidence="2" id="KW-1185">Reference proteome</keyword>
<evidence type="ECO:0000313" key="1">
    <source>
        <dbReference type="EMBL" id="ACM04901.1"/>
    </source>
</evidence>
<dbReference type="EMBL" id="CP001275">
    <property type="protein sequence ID" value="ACM04901.1"/>
    <property type="molecule type" value="Genomic_DNA"/>
</dbReference>
<gene>
    <name evidence="1" type="ordered locus">trd_0287</name>
</gene>
<dbReference type="HOGENOM" id="CLU_692488_0_0_0"/>
<dbReference type="Proteomes" id="UP000000447">
    <property type="component" value="Chromosome"/>
</dbReference>
<name>B9KXU9_THERP</name>
<dbReference type="KEGG" id="tro:trd_0287"/>
<dbReference type="AlphaFoldDB" id="B9KXU9"/>
<protein>
    <submittedName>
        <fullName evidence="1">Uncharacterized protein</fullName>
    </submittedName>
</protein>
<reference evidence="1 2" key="1">
    <citation type="journal article" date="2009" name="PLoS ONE">
        <title>Complete genome sequence of the aerobic CO-oxidizing thermophile Thermomicrobium roseum.</title>
        <authorList>
            <person name="Wu D."/>
            <person name="Raymond J."/>
            <person name="Wu M."/>
            <person name="Chatterji S."/>
            <person name="Ren Q."/>
            <person name="Graham J.E."/>
            <person name="Bryant D.A."/>
            <person name="Robb F."/>
            <person name="Colman A."/>
            <person name="Tallon L.J."/>
            <person name="Badger J.H."/>
            <person name="Madupu R."/>
            <person name="Ward N.L."/>
            <person name="Eisen J.A."/>
        </authorList>
    </citation>
    <scope>NUCLEOTIDE SEQUENCE [LARGE SCALE GENOMIC DNA]</scope>
    <source>
        <strain evidence="2">ATCC 27502 / DSM 5159 / P-2</strain>
    </source>
</reference>
<accession>B9KXU9</accession>
<dbReference type="RefSeq" id="WP_012641699.1">
    <property type="nucleotide sequence ID" value="NC_011959.1"/>
</dbReference>
<evidence type="ECO:0000313" key="2">
    <source>
        <dbReference type="Proteomes" id="UP000000447"/>
    </source>
</evidence>
<dbReference type="STRING" id="309801.trd_0287"/>
<proteinExistence type="predicted"/>